<dbReference type="OrthoDB" id="9804753at2"/>
<dbReference type="NCBIfam" id="NF000755">
    <property type="entry name" value="PRK00046.1"/>
    <property type="match status" value="1"/>
</dbReference>
<keyword evidence="22" id="KW-1185">Reference proteome</keyword>
<dbReference type="InterPro" id="IPR003170">
    <property type="entry name" value="MurB"/>
</dbReference>
<keyword evidence="7 19" id="KW-0963">Cytoplasm</keyword>
<dbReference type="SUPFAM" id="SSF56176">
    <property type="entry name" value="FAD-binding/transporter-associated domain-like"/>
    <property type="match status" value="1"/>
</dbReference>
<keyword evidence="11 19" id="KW-0521">NADP</keyword>
<dbReference type="InterPro" id="IPR016167">
    <property type="entry name" value="FAD-bd_PCMH_sub1"/>
</dbReference>
<evidence type="ECO:0000256" key="16">
    <source>
        <dbReference type="ARBA" id="ARBA00023316"/>
    </source>
</evidence>
<comment type="subcellular location">
    <subcellularLocation>
        <location evidence="3 19">Cytoplasm</location>
    </subcellularLocation>
</comment>
<evidence type="ECO:0000313" key="22">
    <source>
        <dbReference type="Proteomes" id="UP000248688"/>
    </source>
</evidence>
<comment type="pathway">
    <text evidence="4 19">Cell wall biogenesis; peptidoglycan biosynthesis.</text>
</comment>
<dbReference type="UniPathway" id="UPA00219"/>
<dbReference type="PROSITE" id="PS51387">
    <property type="entry name" value="FAD_PCMH"/>
    <property type="match status" value="1"/>
</dbReference>
<name>A0A2Z4IQF5_9BACT</name>
<dbReference type="InterPro" id="IPR011601">
    <property type="entry name" value="MurB_C"/>
</dbReference>
<dbReference type="Proteomes" id="UP000248688">
    <property type="component" value="Chromosome"/>
</dbReference>
<dbReference type="GO" id="GO:0071949">
    <property type="term" value="F:FAD binding"/>
    <property type="evidence" value="ECO:0007669"/>
    <property type="project" value="InterPro"/>
</dbReference>
<keyword evidence="12 19" id="KW-0133">Cell shape</keyword>
<evidence type="ECO:0000256" key="18">
    <source>
        <dbReference type="ARBA" id="ARBA00048914"/>
    </source>
</evidence>
<keyword evidence="9 19" id="KW-0285">Flavoprotein</keyword>
<evidence type="ECO:0000256" key="6">
    <source>
        <dbReference type="ARBA" id="ARBA00015188"/>
    </source>
</evidence>
<keyword evidence="16 19" id="KW-0961">Cell wall biogenesis/degradation</keyword>
<proteinExistence type="inferred from homology"/>
<reference evidence="21 22" key="1">
    <citation type="submission" date="2018-06" db="EMBL/GenBank/DDBJ databases">
        <title>Echinicola strongylocentroti sp. nov., isolated from a sea urchin Strongylocentrotus intermedius.</title>
        <authorList>
            <person name="Bae S.S."/>
        </authorList>
    </citation>
    <scope>NUCLEOTIDE SEQUENCE [LARGE SCALE GENOMIC DNA]</scope>
    <source>
        <strain evidence="21 22">MEBiC08714</strain>
    </source>
</reference>
<keyword evidence="10 19" id="KW-0274">FAD</keyword>
<evidence type="ECO:0000256" key="13">
    <source>
        <dbReference type="ARBA" id="ARBA00022984"/>
    </source>
</evidence>
<evidence type="ECO:0000256" key="12">
    <source>
        <dbReference type="ARBA" id="ARBA00022960"/>
    </source>
</evidence>
<dbReference type="SUPFAM" id="SSF56194">
    <property type="entry name" value="Uridine diphospho-N-Acetylenolpyruvylglucosamine reductase, MurB, C-terminal domain"/>
    <property type="match status" value="1"/>
</dbReference>
<dbReference type="Gene3D" id="3.90.78.10">
    <property type="entry name" value="UDP-N-acetylenolpyruvoylglucosamine reductase, C-terminal domain"/>
    <property type="match status" value="1"/>
</dbReference>
<evidence type="ECO:0000256" key="15">
    <source>
        <dbReference type="ARBA" id="ARBA00023306"/>
    </source>
</evidence>
<evidence type="ECO:0000256" key="8">
    <source>
        <dbReference type="ARBA" id="ARBA00022618"/>
    </source>
</evidence>
<sequence length="338" mass="37901">MNIQENISLKPYNTFQIDKKARFFVEVNSAEEIKEALTLAKDQRLPVFILGGGSNILLTKDIFALVIKINIKGIEVIQEDEHHVWAKVGAGEIWHDFVNHAIRLQWAGVENLSLIPGTVGASPMQNIGAYGVEIKEVFDHLEAIHRKTLTSTTFDKDQCHFGYRESIFKNVVKDQYIITHVIYKLSKKPTFNISYGAIRSTLDSMGIGDDYSIKDISDAVIQIRQEKLPDPALLGNAGSFFKNPVLSKDHFNALKKQFPEIPHYPHAAGIKVPAAWLIEKSGWKGRTFGNIGVHKNQPLVLVNYGNGEGEAIKALSERIQKDIKERFGVVLSPEVNFI</sequence>
<dbReference type="PANTHER" id="PTHR21071:SF4">
    <property type="entry name" value="UDP-N-ACETYLENOLPYRUVOYLGLUCOSAMINE REDUCTASE"/>
    <property type="match status" value="1"/>
</dbReference>
<keyword evidence="14 19" id="KW-0560">Oxidoreductase</keyword>
<dbReference type="Pfam" id="PF02873">
    <property type="entry name" value="MurB_C"/>
    <property type="match status" value="1"/>
</dbReference>
<comment type="function">
    <text evidence="2 19">Cell wall formation.</text>
</comment>
<dbReference type="GO" id="GO:0071555">
    <property type="term" value="P:cell wall organization"/>
    <property type="evidence" value="ECO:0007669"/>
    <property type="project" value="UniProtKB-KW"/>
</dbReference>
<evidence type="ECO:0000259" key="20">
    <source>
        <dbReference type="PROSITE" id="PS51387"/>
    </source>
</evidence>
<dbReference type="PANTHER" id="PTHR21071">
    <property type="entry name" value="UDP-N-ACETYLENOLPYRUVOYLGLUCOSAMINE REDUCTASE"/>
    <property type="match status" value="1"/>
</dbReference>
<dbReference type="Gene3D" id="3.30.465.10">
    <property type="match status" value="1"/>
</dbReference>
<dbReference type="InterPro" id="IPR006094">
    <property type="entry name" value="Oxid_FAD_bind_N"/>
</dbReference>
<evidence type="ECO:0000256" key="7">
    <source>
        <dbReference type="ARBA" id="ARBA00022490"/>
    </source>
</evidence>
<comment type="catalytic activity">
    <reaction evidence="18 19">
        <text>UDP-N-acetyl-alpha-D-muramate + NADP(+) = UDP-N-acetyl-3-O-(1-carboxyvinyl)-alpha-D-glucosamine + NADPH + H(+)</text>
        <dbReference type="Rhea" id="RHEA:12248"/>
        <dbReference type="ChEBI" id="CHEBI:15378"/>
        <dbReference type="ChEBI" id="CHEBI:57783"/>
        <dbReference type="ChEBI" id="CHEBI:58349"/>
        <dbReference type="ChEBI" id="CHEBI:68483"/>
        <dbReference type="ChEBI" id="CHEBI:70757"/>
        <dbReference type="EC" id="1.3.1.98"/>
    </reaction>
</comment>
<evidence type="ECO:0000256" key="10">
    <source>
        <dbReference type="ARBA" id="ARBA00022827"/>
    </source>
</evidence>
<dbReference type="Gene3D" id="3.30.43.10">
    <property type="entry name" value="Uridine Diphospho-n-acetylenolpyruvylglucosamine Reductase, domain 2"/>
    <property type="match status" value="1"/>
</dbReference>
<accession>A0A2Z4IQF5</accession>
<dbReference type="EC" id="1.3.1.98" evidence="5 19"/>
<dbReference type="GO" id="GO:0051301">
    <property type="term" value="P:cell division"/>
    <property type="evidence" value="ECO:0007669"/>
    <property type="project" value="UniProtKB-KW"/>
</dbReference>
<dbReference type="InterPro" id="IPR036318">
    <property type="entry name" value="FAD-bd_PCMH-like_sf"/>
</dbReference>
<evidence type="ECO:0000256" key="4">
    <source>
        <dbReference type="ARBA" id="ARBA00004752"/>
    </source>
</evidence>
<evidence type="ECO:0000256" key="9">
    <source>
        <dbReference type="ARBA" id="ARBA00022630"/>
    </source>
</evidence>
<comment type="similarity">
    <text evidence="19">Belongs to the MurB family.</text>
</comment>
<evidence type="ECO:0000256" key="11">
    <source>
        <dbReference type="ARBA" id="ARBA00022857"/>
    </source>
</evidence>
<dbReference type="GO" id="GO:0005829">
    <property type="term" value="C:cytosol"/>
    <property type="evidence" value="ECO:0007669"/>
    <property type="project" value="TreeGrafter"/>
</dbReference>
<evidence type="ECO:0000256" key="14">
    <source>
        <dbReference type="ARBA" id="ARBA00023002"/>
    </source>
</evidence>
<evidence type="ECO:0000256" key="17">
    <source>
        <dbReference type="ARBA" id="ARBA00031026"/>
    </source>
</evidence>
<organism evidence="21 22">
    <name type="scientific">Echinicola strongylocentroti</name>
    <dbReference type="NCBI Taxonomy" id="1795355"/>
    <lineage>
        <taxon>Bacteria</taxon>
        <taxon>Pseudomonadati</taxon>
        <taxon>Bacteroidota</taxon>
        <taxon>Cytophagia</taxon>
        <taxon>Cytophagales</taxon>
        <taxon>Cyclobacteriaceae</taxon>
        <taxon>Echinicola</taxon>
    </lineage>
</organism>
<dbReference type="Pfam" id="PF01565">
    <property type="entry name" value="FAD_binding_4"/>
    <property type="match status" value="1"/>
</dbReference>
<protein>
    <recommendedName>
        <fullName evidence="6 19">UDP-N-acetylenolpyruvoylglucosamine reductase</fullName>
        <ecNumber evidence="5 19">1.3.1.98</ecNumber>
    </recommendedName>
    <alternativeName>
        <fullName evidence="17 19">UDP-N-acetylmuramate dehydrogenase</fullName>
    </alternativeName>
</protein>
<feature type="active site" evidence="19">
    <location>
        <position position="164"/>
    </location>
</feature>
<evidence type="ECO:0000313" key="21">
    <source>
        <dbReference type="EMBL" id="AWW32533.1"/>
    </source>
</evidence>
<dbReference type="HAMAP" id="MF_00037">
    <property type="entry name" value="MurB"/>
    <property type="match status" value="1"/>
</dbReference>
<evidence type="ECO:0000256" key="2">
    <source>
        <dbReference type="ARBA" id="ARBA00003921"/>
    </source>
</evidence>
<feature type="active site" description="Proton donor" evidence="19">
    <location>
        <position position="239"/>
    </location>
</feature>
<keyword evidence="15 19" id="KW-0131">Cell cycle</keyword>
<dbReference type="NCBIfam" id="TIGR00179">
    <property type="entry name" value="murB"/>
    <property type="match status" value="1"/>
</dbReference>
<keyword evidence="13 19" id="KW-0573">Peptidoglycan synthesis</keyword>
<dbReference type="KEGG" id="est:DN752_21595"/>
<keyword evidence="8 19" id="KW-0132">Cell division</keyword>
<evidence type="ECO:0000256" key="1">
    <source>
        <dbReference type="ARBA" id="ARBA00001974"/>
    </source>
</evidence>
<dbReference type="GO" id="GO:0008360">
    <property type="term" value="P:regulation of cell shape"/>
    <property type="evidence" value="ECO:0007669"/>
    <property type="project" value="UniProtKB-KW"/>
</dbReference>
<dbReference type="AlphaFoldDB" id="A0A2Z4IQF5"/>
<evidence type="ECO:0000256" key="3">
    <source>
        <dbReference type="ARBA" id="ARBA00004496"/>
    </source>
</evidence>
<dbReference type="GO" id="GO:0008762">
    <property type="term" value="F:UDP-N-acetylmuramate dehydrogenase activity"/>
    <property type="evidence" value="ECO:0007669"/>
    <property type="project" value="UniProtKB-UniRule"/>
</dbReference>
<dbReference type="EMBL" id="CP030041">
    <property type="protein sequence ID" value="AWW32533.1"/>
    <property type="molecule type" value="Genomic_DNA"/>
</dbReference>
<dbReference type="InterPro" id="IPR016166">
    <property type="entry name" value="FAD-bd_PCMH"/>
</dbReference>
<evidence type="ECO:0000256" key="5">
    <source>
        <dbReference type="ARBA" id="ARBA00012518"/>
    </source>
</evidence>
<gene>
    <name evidence="19" type="primary">murB</name>
    <name evidence="21" type="ORF">DN752_21595</name>
</gene>
<feature type="active site" evidence="19">
    <location>
        <position position="334"/>
    </location>
</feature>
<evidence type="ECO:0000256" key="19">
    <source>
        <dbReference type="HAMAP-Rule" id="MF_00037"/>
    </source>
</evidence>
<dbReference type="RefSeq" id="WP_112785906.1">
    <property type="nucleotide sequence ID" value="NZ_CP030041.1"/>
</dbReference>
<feature type="domain" description="FAD-binding PCMH-type" evidence="20">
    <location>
        <begin position="16"/>
        <end position="188"/>
    </location>
</feature>
<dbReference type="InterPro" id="IPR036635">
    <property type="entry name" value="MurB_C_sf"/>
</dbReference>
<comment type="cofactor">
    <cofactor evidence="1 19">
        <name>FAD</name>
        <dbReference type="ChEBI" id="CHEBI:57692"/>
    </cofactor>
</comment>
<dbReference type="InterPro" id="IPR016169">
    <property type="entry name" value="FAD-bd_PCMH_sub2"/>
</dbReference>
<dbReference type="GO" id="GO:0009252">
    <property type="term" value="P:peptidoglycan biosynthetic process"/>
    <property type="evidence" value="ECO:0007669"/>
    <property type="project" value="UniProtKB-UniRule"/>
</dbReference>